<dbReference type="EMBL" id="RQZI01000003">
    <property type="protein sequence ID" value="RRC92832.1"/>
    <property type="molecule type" value="Genomic_DNA"/>
</dbReference>
<evidence type="ECO:0000259" key="2">
    <source>
        <dbReference type="Pfam" id="PF19804"/>
    </source>
</evidence>
<dbReference type="InterPro" id="IPR046254">
    <property type="entry name" value="DUF6287"/>
</dbReference>
<comment type="caution">
    <text evidence="3">The sequence shown here is derived from an EMBL/GenBank/DDBJ whole genome shotgun (WGS) entry which is preliminary data.</text>
</comment>
<feature type="domain" description="DUF6287" evidence="2">
    <location>
        <begin position="252"/>
        <end position="285"/>
    </location>
</feature>
<evidence type="ECO:0000313" key="3">
    <source>
        <dbReference type="EMBL" id="RRC92832.1"/>
    </source>
</evidence>
<feature type="compositionally biased region" description="Basic and acidic residues" evidence="1">
    <location>
        <begin position="60"/>
        <end position="70"/>
    </location>
</feature>
<gene>
    <name evidence="3" type="ORF">EII39_03670</name>
</gene>
<protein>
    <recommendedName>
        <fullName evidence="2">DUF6287 domain-containing protein</fullName>
    </recommendedName>
</protein>
<evidence type="ECO:0000313" key="4">
    <source>
        <dbReference type="Proteomes" id="UP000277597"/>
    </source>
</evidence>
<reference evidence="3 4" key="1">
    <citation type="submission" date="2018-11" db="EMBL/GenBank/DDBJ databases">
        <title>Genomes From Bacteria Associated with the Canine Oral Cavity: a Test Case for Automated Genome-Based Taxonomic Assignment.</title>
        <authorList>
            <person name="Coil D.A."/>
            <person name="Jospin G."/>
            <person name="Darling A.E."/>
            <person name="Wallis C."/>
            <person name="Davis I.J."/>
            <person name="Harris S."/>
            <person name="Eisen J.A."/>
            <person name="Holcombe L.J."/>
            <person name="O'Flynn C."/>
        </authorList>
    </citation>
    <scope>NUCLEOTIDE SEQUENCE [LARGE SCALE GENOMIC DNA]</scope>
    <source>
        <strain evidence="3 4">OH953</strain>
    </source>
</reference>
<dbReference type="Proteomes" id="UP000277597">
    <property type="component" value="Unassembled WGS sequence"/>
</dbReference>
<proteinExistence type="predicted"/>
<dbReference type="RefSeq" id="WP_124764979.1">
    <property type="nucleotide sequence ID" value="NZ_JAKUVB010000002.1"/>
</dbReference>
<accession>A0A3P1S9C0</accession>
<sequence length="364" mass="40022">MSLWILTANKRKASRDAGFCSNKLGERIMKKRVFLIILGLALLAACGQNKIKNQENTPDSSKRTLDKEQKSSSISVEQDEKLYASTLDKLTKDTSEGRAQIYTFYDIDKNGTNELITGHHSDGAYYLAAIYYLNQGTSTYLAQSKVASAGGSRESATIYTDGTVFYAQWHSLSPDAKGYLYRLRSDNSGIDVLKEADFQIAGVDSNSEKSVDSVFGLASKKEIDLASLTWKDIESYQSKSSVGAEDNPEISTQMDLSSIQNGDFSSIEGTWKNGNGEELTFDKNGLVTNGLKLGNQFKIVNSYLEGGVSYGGPGAAILFIPAGVDMSMTLDNQKIMDASNRKRDRILITQSVNVNNSEVFYYKE</sequence>
<evidence type="ECO:0000256" key="1">
    <source>
        <dbReference type="SAM" id="MobiDB-lite"/>
    </source>
</evidence>
<dbReference type="AlphaFoldDB" id="A0A3P1S9C0"/>
<dbReference type="Pfam" id="PF19804">
    <property type="entry name" value="DUF6287"/>
    <property type="match status" value="1"/>
</dbReference>
<name>A0A3P1S9C0_STRSA</name>
<organism evidence="3 4">
    <name type="scientific">Streptococcus sanguinis</name>
    <dbReference type="NCBI Taxonomy" id="1305"/>
    <lineage>
        <taxon>Bacteria</taxon>
        <taxon>Bacillati</taxon>
        <taxon>Bacillota</taxon>
        <taxon>Bacilli</taxon>
        <taxon>Lactobacillales</taxon>
        <taxon>Streptococcaceae</taxon>
        <taxon>Streptococcus</taxon>
    </lineage>
</organism>
<feature type="region of interest" description="Disordered" evidence="1">
    <location>
        <begin position="53"/>
        <end position="73"/>
    </location>
</feature>